<name>A0ABT7EV19_9RHOB</name>
<dbReference type="Proteomes" id="UP001243757">
    <property type="component" value="Unassembled WGS sequence"/>
</dbReference>
<gene>
    <name evidence="1" type="ORF">QO033_00780</name>
</gene>
<accession>A0ABT7EV19</accession>
<comment type="caution">
    <text evidence="1">The sequence shown here is derived from an EMBL/GenBank/DDBJ whole genome shotgun (WGS) entry which is preliminary data.</text>
</comment>
<evidence type="ECO:0008006" key="3">
    <source>
        <dbReference type="Google" id="ProtNLM"/>
    </source>
</evidence>
<proteinExistence type="predicted"/>
<protein>
    <recommendedName>
        <fullName evidence="3">DUF1127 domain-containing protein</fullName>
    </recommendedName>
</protein>
<evidence type="ECO:0000313" key="2">
    <source>
        <dbReference type="Proteomes" id="UP001243757"/>
    </source>
</evidence>
<dbReference type="EMBL" id="JASNJD010000001">
    <property type="protein sequence ID" value="MDK3016187.1"/>
    <property type="molecule type" value="Genomic_DNA"/>
</dbReference>
<dbReference type="RefSeq" id="WP_284479009.1">
    <property type="nucleotide sequence ID" value="NZ_JASNJD010000001.1"/>
</dbReference>
<keyword evidence="2" id="KW-1185">Reference proteome</keyword>
<sequence>MAVIVPFSPAPKGHLPAQIVRNASPSRLSRLMLWRQRRAQRLMLRDDLLRQPDSVLADAGWTRAAARAEAAKPFWRG</sequence>
<evidence type="ECO:0000313" key="1">
    <source>
        <dbReference type="EMBL" id="MDK3016187.1"/>
    </source>
</evidence>
<reference evidence="1 2" key="1">
    <citation type="submission" date="2023-05" db="EMBL/GenBank/DDBJ databases">
        <title>Pseudodonghicola sp. nov.</title>
        <authorList>
            <person name="Huang J."/>
        </authorList>
    </citation>
    <scope>NUCLEOTIDE SEQUENCE [LARGE SCALE GENOMIC DNA]</scope>
    <source>
        <strain evidence="1 2">IC7</strain>
    </source>
</reference>
<organism evidence="1 2">
    <name type="scientific">Pseudodonghicola flavimaris</name>
    <dbReference type="NCBI Taxonomy" id="3050036"/>
    <lineage>
        <taxon>Bacteria</taxon>
        <taxon>Pseudomonadati</taxon>
        <taxon>Pseudomonadota</taxon>
        <taxon>Alphaproteobacteria</taxon>
        <taxon>Rhodobacterales</taxon>
        <taxon>Paracoccaceae</taxon>
        <taxon>Pseudodonghicola</taxon>
    </lineage>
</organism>